<dbReference type="InterPro" id="IPR027417">
    <property type="entry name" value="P-loop_NTPase"/>
</dbReference>
<evidence type="ECO:0000256" key="2">
    <source>
        <dbReference type="ARBA" id="ARBA00022741"/>
    </source>
</evidence>
<evidence type="ECO:0000256" key="4">
    <source>
        <dbReference type="ARBA" id="ARBA00023212"/>
    </source>
</evidence>
<feature type="region of interest" description="Disordered" evidence="7">
    <location>
        <begin position="676"/>
        <end position="711"/>
    </location>
</feature>
<keyword evidence="6" id="KW-0493">Microtubule</keyword>
<dbReference type="PROSITE" id="PS50067">
    <property type="entry name" value="KINESIN_MOTOR_2"/>
    <property type="match status" value="1"/>
</dbReference>
<dbReference type="PANTHER" id="PTHR47968:SF67">
    <property type="entry name" value="KINESIN MOTOR DOMAIN-CONTAINING PROTEIN"/>
    <property type="match status" value="1"/>
</dbReference>
<feature type="region of interest" description="Disordered" evidence="7">
    <location>
        <begin position="124"/>
        <end position="181"/>
    </location>
</feature>
<dbReference type="Gene3D" id="3.40.850.10">
    <property type="entry name" value="Kinesin motor domain"/>
    <property type="match status" value="2"/>
</dbReference>
<evidence type="ECO:0000259" key="8">
    <source>
        <dbReference type="PROSITE" id="PS50067"/>
    </source>
</evidence>
<dbReference type="InterPro" id="IPR001752">
    <property type="entry name" value="Kinesin_motor_dom"/>
</dbReference>
<feature type="compositionally biased region" description="Basic and acidic residues" evidence="7">
    <location>
        <begin position="170"/>
        <end position="181"/>
    </location>
</feature>
<reference evidence="9 10" key="1">
    <citation type="submission" date="2024-02" db="EMBL/GenBank/DDBJ databases">
        <authorList>
            <person name="Daric V."/>
            <person name="Darras S."/>
        </authorList>
    </citation>
    <scope>NUCLEOTIDE SEQUENCE [LARGE SCALE GENOMIC DNA]</scope>
</reference>
<comment type="similarity">
    <text evidence="5 6">Belongs to the TRAFAC class myosin-kinesin ATPase superfamily. Kinesin family.</text>
</comment>
<accession>A0ABP0GF58</accession>
<feature type="binding site" evidence="5">
    <location>
        <begin position="97"/>
        <end position="104"/>
    </location>
    <ligand>
        <name>ATP</name>
        <dbReference type="ChEBI" id="CHEBI:30616"/>
    </ligand>
</feature>
<dbReference type="EMBL" id="CAWYQH010000108">
    <property type="protein sequence ID" value="CAK8689279.1"/>
    <property type="molecule type" value="Genomic_DNA"/>
</dbReference>
<organism evidence="9 10">
    <name type="scientific">Clavelina lepadiformis</name>
    <name type="common">Light-bulb sea squirt</name>
    <name type="synonym">Ascidia lepadiformis</name>
    <dbReference type="NCBI Taxonomy" id="159417"/>
    <lineage>
        <taxon>Eukaryota</taxon>
        <taxon>Metazoa</taxon>
        <taxon>Chordata</taxon>
        <taxon>Tunicata</taxon>
        <taxon>Ascidiacea</taxon>
        <taxon>Aplousobranchia</taxon>
        <taxon>Clavelinidae</taxon>
        <taxon>Clavelina</taxon>
    </lineage>
</organism>
<comment type="caution">
    <text evidence="9">The sequence shown here is derived from an EMBL/GenBank/DDBJ whole genome shotgun (WGS) entry which is preliminary data.</text>
</comment>
<keyword evidence="10" id="KW-1185">Reference proteome</keyword>
<gene>
    <name evidence="9" type="ORF">CVLEPA_LOCUS21307</name>
</gene>
<keyword evidence="3 5" id="KW-0067">ATP-binding</keyword>
<keyword evidence="2 5" id="KW-0547">Nucleotide-binding</keyword>
<protein>
    <recommendedName>
        <fullName evidence="6">Kinesin-like protein</fullName>
    </recommendedName>
</protein>
<name>A0ABP0GF58_CLALP</name>
<feature type="compositionally biased region" description="Basic residues" evidence="7">
    <location>
        <begin position="255"/>
        <end position="265"/>
    </location>
</feature>
<dbReference type="InterPro" id="IPR027640">
    <property type="entry name" value="Kinesin-like_fam"/>
</dbReference>
<evidence type="ECO:0000256" key="5">
    <source>
        <dbReference type="PROSITE-ProRule" id="PRU00283"/>
    </source>
</evidence>
<dbReference type="SMART" id="SM00129">
    <property type="entry name" value="KISc"/>
    <property type="match status" value="1"/>
</dbReference>
<dbReference type="Proteomes" id="UP001642483">
    <property type="component" value="Unassembled WGS sequence"/>
</dbReference>
<dbReference type="SUPFAM" id="SSF52540">
    <property type="entry name" value="P-loop containing nucleoside triphosphate hydrolases"/>
    <property type="match status" value="1"/>
</dbReference>
<dbReference type="InterPro" id="IPR036961">
    <property type="entry name" value="Kinesin_motor_dom_sf"/>
</dbReference>
<comment type="subcellular location">
    <subcellularLocation>
        <location evidence="1">Cytoplasm</location>
        <location evidence="1">Cytoskeleton</location>
    </subcellularLocation>
</comment>
<evidence type="ECO:0000313" key="9">
    <source>
        <dbReference type="EMBL" id="CAK8689279.1"/>
    </source>
</evidence>
<dbReference type="InterPro" id="IPR019821">
    <property type="entry name" value="Kinesin_motor_CS"/>
</dbReference>
<dbReference type="Pfam" id="PF00225">
    <property type="entry name" value="Kinesin"/>
    <property type="match status" value="2"/>
</dbReference>
<evidence type="ECO:0000256" key="7">
    <source>
        <dbReference type="SAM" id="MobiDB-lite"/>
    </source>
</evidence>
<feature type="region of interest" description="Disordered" evidence="7">
    <location>
        <begin position="221"/>
        <end position="273"/>
    </location>
</feature>
<keyword evidence="4" id="KW-0206">Cytoskeleton</keyword>
<evidence type="ECO:0000256" key="1">
    <source>
        <dbReference type="ARBA" id="ARBA00004245"/>
    </source>
</evidence>
<feature type="compositionally biased region" description="Polar residues" evidence="7">
    <location>
        <begin position="145"/>
        <end position="157"/>
    </location>
</feature>
<proteinExistence type="inferred from homology"/>
<dbReference type="PANTHER" id="PTHR47968">
    <property type="entry name" value="CENTROMERE PROTEIN E"/>
    <property type="match status" value="1"/>
</dbReference>
<feature type="domain" description="Kinesin motor" evidence="8">
    <location>
        <begin position="5"/>
        <end position="572"/>
    </location>
</feature>
<keyword evidence="4" id="KW-0963">Cytoplasm</keyword>
<sequence length="711" mass="79395">MASEPVKVFCRVKPVDDNSLVVNYNVKDGFNQNGTMEFQVPQDFVARHTQNMSSTYKFKFDQVFDQLVGQLDIYQAVAKPIVENALNGFNGTVFVYGQTATGKTYTIMGEEKDDNNDLLATRKKNAGKEYLSNRQRLGNKKQRSRTTQSTKAQSGSPANKAKTTKSKSPRTGDPEQKDLVKNKVEMQPVAKEDEGNNAFQIGNSETQDVVVETRDVTPEIQTTKENSAENADSTVITEVNSPPLPQNAASTEKKTRGKKKKKKLKGTGNNFESPAHEVADFTKGIIKIKVEEDLAPNQNSLEGDLNQQGDRGTEISQLSATPSGKDNDKLPSSSGIVYRTLSHLFTELEQVEYETELKISYHEIYKETGYDLLTGKKGKRTVSDLKELPKVVAMMDAKRRLHLRNLSFHKIKDEAEALDLLRLGNANRQVAETHLNDASSRSHCIFTIYLTMKIPEEEKILRSKIHLVDLAGSERIGKSHENDRRLLSEGRNINLSLHHLQQVIVALTKKKSTLASNKHYHVPYRNSAMTLVLSDSLGGNSYTSMIATISAELENLEESISTCRFAQQVASIDNAVSVNETEDVDLIIARLKAELAGTKVQLHQATGSSLDQNLLTIDDFRLLEEMVQEYLETEEQSAVLEVGADRRKINYCFEHLKAKYLEQLEENMRLKTGAIMPHNGPPKLPQQPVAEDVAQPTQQVENNKSKACIIS</sequence>
<feature type="compositionally biased region" description="Polar residues" evidence="7">
    <location>
        <begin position="221"/>
        <end position="240"/>
    </location>
</feature>
<evidence type="ECO:0000313" key="10">
    <source>
        <dbReference type="Proteomes" id="UP001642483"/>
    </source>
</evidence>
<keyword evidence="5 6" id="KW-0505">Motor protein</keyword>
<evidence type="ECO:0000256" key="6">
    <source>
        <dbReference type="RuleBase" id="RU000394"/>
    </source>
</evidence>
<evidence type="ECO:0000256" key="3">
    <source>
        <dbReference type="ARBA" id="ARBA00022840"/>
    </source>
</evidence>
<dbReference type="PROSITE" id="PS00411">
    <property type="entry name" value="KINESIN_MOTOR_1"/>
    <property type="match status" value="1"/>
</dbReference>